<keyword evidence="2" id="KW-1185">Reference proteome</keyword>
<organism evidence="1 2">
    <name type="scientific">Aromia moschata</name>
    <dbReference type="NCBI Taxonomy" id="1265417"/>
    <lineage>
        <taxon>Eukaryota</taxon>
        <taxon>Metazoa</taxon>
        <taxon>Ecdysozoa</taxon>
        <taxon>Arthropoda</taxon>
        <taxon>Hexapoda</taxon>
        <taxon>Insecta</taxon>
        <taxon>Pterygota</taxon>
        <taxon>Neoptera</taxon>
        <taxon>Endopterygota</taxon>
        <taxon>Coleoptera</taxon>
        <taxon>Polyphaga</taxon>
        <taxon>Cucujiformia</taxon>
        <taxon>Chrysomeloidea</taxon>
        <taxon>Cerambycidae</taxon>
        <taxon>Cerambycinae</taxon>
        <taxon>Callichromatini</taxon>
        <taxon>Aromia</taxon>
    </lineage>
</organism>
<dbReference type="Proteomes" id="UP001162162">
    <property type="component" value="Unassembled WGS sequence"/>
</dbReference>
<name>A0AAV8Y827_9CUCU</name>
<gene>
    <name evidence="1" type="ORF">NQ318_002873</name>
</gene>
<dbReference type="AlphaFoldDB" id="A0AAV8Y827"/>
<proteinExistence type="predicted"/>
<sequence length="59" mass="6542">MANRFAILTVRLQLSSVVTRDMQLGIAIRKTGSGNPADPASEDIYRIRHQFAGSGQRIR</sequence>
<dbReference type="EMBL" id="JAPWTK010000163">
    <property type="protein sequence ID" value="KAJ8947347.1"/>
    <property type="molecule type" value="Genomic_DNA"/>
</dbReference>
<evidence type="ECO:0000313" key="2">
    <source>
        <dbReference type="Proteomes" id="UP001162162"/>
    </source>
</evidence>
<comment type="caution">
    <text evidence="1">The sequence shown here is derived from an EMBL/GenBank/DDBJ whole genome shotgun (WGS) entry which is preliminary data.</text>
</comment>
<accession>A0AAV8Y827</accession>
<protein>
    <submittedName>
        <fullName evidence="1">Uncharacterized protein</fullName>
    </submittedName>
</protein>
<reference evidence="1" key="1">
    <citation type="journal article" date="2023" name="Insect Mol. Biol.">
        <title>Genome sequencing provides insights into the evolution of gene families encoding plant cell wall-degrading enzymes in longhorned beetles.</title>
        <authorList>
            <person name="Shin N.R."/>
            <person name="Okamura Y."/>
            <person name="Kirsch R."/>
            <person name="Pauchet Y."/>
        </authorList>
    </citation>
    <scope>NUCLEOTIDE SEQUENCE</scope>
    <source>
        <strain evidence="1">AMC_N1</strain>
    </source>
</reference>
<evidence type="ECO:0000313" key="1">
    <source>
        <dbReference type="EMBL" id="KAJ8947347.1"/>
    </source>
</evidence>